<dbReference type="EMBL" id="AWUE01013842">
    <property type="protein sequence ID" value="OMP05815.1"/>
    <property type="molecule type" value="Genomic_DNA"/>
</dbReference>
<name>A0A1R3KFG1_9ROSI</name>
<protein>
    <submittedName>
        <fullName evidence="1">Uncharacterized protein</fullName>
    </submittedName>
</protein>
<proteinExistence type="predicted"/>
<dbReference type="Proteomes" id="UP000187203">
    <property type="component" value="Unassembled WGS sequence"/>
</dbReference>
<accession>A0A1R3KFG1</accession>
<sequence length="96" mass="11113">MKAKLLPFNWKSSHRRCRRNYRRRSVPSVPIKSRSACMLLISSDLVSVSSKVALKSLEQPTPKWNSRYSLNNCQMKPACRKTRKEQYGKTKQGKGN</sequence>
<dbReference type="AlphaFoldDB" id="A0A1R3KFG1"/>
<comment type="caution">
    <text evidence="1">The sequence shown here is derived from an EMBL/GenBank/DDBJ whole genome shotgun (WGS) entry which is preliminary data.</text>
</comment>
<evidence type="ECO:0000313" key="2">
    <source>
        <dbReference type="Proteomes" id="UP000187203"/>
    </source>
</evidence>
<reference evidence="2" key="1">
    <citation type="submission" date="2013-09" db="EMBL/GenBank/DDBJ databases">
        <title>Corchorus olitorius genome sequencing.</title>
        <authorList>
            <person name="Alam M."/>
            <person name="Haque M.S."/>
            <person name="Islam M.S."/>
            <person name="Emdad E.M."/>
            <person name="Islam M.M."/>
            <person name="Ahmed B."/>
            <person name="Halim A."/>
            <person name="Hossen Q.M.M."/>
            <person name="Hossain M.Z."/>
            <person name="Ahmed R."/>
            <person name="Khan M.M."/>
            <person name="Islam R."/>
            <person name="Rashid M.M."/>
            <person name="Khan S.A."/>
            <person name="Rahman M.S."/>
            <person name="Alam M."/>
            <person name="Yahiya A.S."/>
            <person name="Khan M.S."/>
            <person name="Azam M.S."/>
            <person name="Haque T."/>
            <person name="Lashkar M.Z.H."/>
            <person name="Akhand A.I."/>
            <person name="Morshed G."/>
            <person name="Roy S."/>
            <person name="Uddin K.S."/>
            <person name="Rabeya T."/>
            <person name="Hossain A.S."/>
            <person name="Chowdhury A."/>
            <person name="Snigdha A.R."/>
            <person name="Mortoza M.S."/>
            <person name="Matin S.A."/>
            <person name="Hoque S.M.E."/>
            <person name="Islam M.K."/>
            <person name="Roy D.K."/>
            <person name="Haider R."/>
            <person name="Moosa M.M."/>
            <person name="Elias S.M."/>
            <person name="Hasan A.M."/>
            <person name="Jahan S."/>
            <person name="Shafiuddin M."/>
            <person name="Mahmood N."/>
            <person name="Shommy N.S."/>
        </authorList>
    </citation>
    <scope>NUCLEOTIDE SEQUENCE [LARGE SCALE GENOMIC DNA]</scope>
    <source>
        <strain evidence="2">cv. O-4</strain>
    </source>
</reference>
<gene>
    <name evidence="1" type="ORF">COLO4_08530</name>
</gene>
<keyword evidence="2" id="KW-1185">Reference proteome</keyword>
<evidence type="ECO:0000313" key="1">
    <source>
        <dbReference type="EMBL" id="OMP05815.1"/>
    </source>
</evidence>
<organism evidence="1 2">
    <name type="scientific">Corchorus olitorius</name>
    <dbReference type="NCBI Taxonomy" id="93759"/>
    <lineage>
        <taxon>Eukaryota</taxon>
        <taxon>Viridiplantae</taxon>
        <taxon>Streptophyta</taxon>
        <taxon>Embryophyta</taxon>
        <taxon>Tracheophyta</taxon>
        <taxon>Spermatophyta</taxon>
        <taxon>Magnoliopsida</taxon>
        <taxon>eudicotyledons</taxon>
        <taxon>Gunneridae</taxon>
        <taxon>Pentapetalae</taxon>
        <taxon>rosids</taxon>
        <taxon>malvids</taxon>
        <taxon>Malvales</taxon>
        <taxon>Malvaceae</taxon>
        <taxon>Grewioideae</taxon>
        <taxon>Apeibeae</taxon>
        <taxon>Corchorus</taxon>
    </lineage>
</organism>